<dbReference type="KEGG" id="amr:AM1_E0102"/>
<name>A8ZPD6_ACAM1</name>
<keyword evidence="1" id="KW-0614">Plasmid</keyword>
<sequence>MGRGYGWDVYERHIPEEHMKWPYQKRQRTIGLNSFFPTMHA</sequence>
<organism evidence="1 2">
    <name type="scientific">Acaryochloris marina (strain MBIC 11017)</name>
    <dbReference type="NCBI Taxonomy" id="329726"/>
    <lineage>
        <taxon>Bacteria</taxon>
        <taxon>Bacillati</taxon>
        <taxon>Cyanobacteriota</taxon>
        <taxon>Cyanophyceae</taxon>
        <taxon>Acaryochloridales</taxon>
        <taxon>Acaryochloridaceae</taxon>
        <taxon>Acaryochloris</taxon>
    </lineage>
</organism>
<keyword evidence="2" id="KW-1185">Reference proteome</keyword>
<gene>
    <name evidence="1" type="ordered locus">AM1_E0102</name>
</gene>
<dbReference type="HOGENOM" id="CLU_3264108_0_0_3"/>
<evidence type="ECO:0000313" key="2">
    <source>
        <dbReference type="Proteomes" id="UP000000268"/>
    </source>
</evidence>
<dbReference type="EMBL" id="CP000842">
    <property type="protein sequence ID" value="ABW32871.1"/>
    <property type="molecule type" value="Genomic_DNA"/>
</dbReference>
<dbReference type="AlphaFoldDB" id="A8ZPD6"/>
<proteinExistence type="predicted"/>
<accession>A8ZPD6</accession>
<geneLocation type="plasmid" evidence="1 2">
    <name>pREB5</name>
</geneLocation>
<evidence type="ECO:0000313" key="1">
    <source>
        <dbReference type="EMBL" id="ABW32871.1"/>
    </source>
</evidence>
<reference evidence="1 2" key="1">
    <citation type="journal article" date="2008" name="Proc. Natl. Acad. Sci. U.S.A.">
        <title>Niche adaptation and genome expansion in the chlorophyll d-producing cyanobacterium Acaryochloris marina.</title>
        <authorList>
            <person name="Swingley W.D."/>
            <person name="Chen M."/>
            <person name="Cheung P.C."/>
            <person name="Conrad A.L."/>
            <person name="Dejesa L.C."/>
            <person name="Hao J."/>
            <person name="Honchak B.M."/>
            <person name="Karbach L.E."/>
            <person name="Kurdoglu A."/>
            <person name="Lahiri S."/>
            <person name="Mastrian S.D."/>
            <person name="Miyashita H."/>
            <person name="Page L."/>
            <person name="Ramakrishna P."/>
            <person name="Satoh S."/>
            <person name="Sattley W.M."/>
            <person name="Shimada Y."/>
            <person name="Taylor H.L."/>
            <person name="Tomo T."/>
            <person name="Tsuchiya T."/>
            <person name="Wang Z.T."/>
            <person name="Raymond J."/>
            <person name="Mimuro M."/>
            <person name="Blankenship R.E."/>
            <person name="Touchman J.W."/>
        </authorList>
    </citation>
    <scope>NUCLEOTIDE SEQUENCE [LARGE SCALE GENOMIC DNA]</scope>
    <source>
        <strain evidence="2">MBIC 11017</strain>
        <plasmid evidence="2">Plasmid pREB5</plasmid>
    </source>
</reference>
<dbReference type="Proteomes" id="UP000000268">
    <property type="component" value="Plasmid pREB5"/>
</dbReference>
<protein>
    <submittedName>
        <fullName evidence="1">Uncharacterized protein</fullName>
    </submittedName>
</protein>